<name>A0ABR7L296_9PSEU</name>
<dbReference type="PANTHER" id="PTHR46401">
    <property type="entry name" value="GLYCOSYLTRANSFERASE WBBK-RELATED"/>
    <property type="match status" value="1"/>
</dbReference>
<evidence type="ECO:0000259" key="2">
    <source>
        <dbReference type="Pfam" id="PF00534"/>
    </source>
</evidence>
<reference evidence="3 4" key="1">
    <citation type="submission" date="2020-06" db="EMBL/GenBank/DDBJ databases">
        <title>Actinokineospora xiongansis sp. nov., isolated from soil of Baiyangdian.</title>
        <authorList>
            <person name="Zhang X."/>
        </authorList>
    </citation>
    <scope>NUCLEOTIDE SEQUENCE [LARGE SCALE GENOMIC DNA]</scope>
    <source>
        <strain evidence="3 4">HBU206404</strain>
    </source>
</reference>
<evidence type="ECO:0000313" key="3">
    <source>
        <dbReference type="EMBL" id="MBC6446598.1"/>
    </source>
</evidence>
<sequence>MSRGHAVKVLHHRAIAPRREPISRLRGRLSQVRQNLRSGGLSTAVRWMPIDDRVVMTTVDEFQPKSLPSADVTIATYWTTAQVLPDLRPDHGAPVHLIQSYETWAGPEDTVHDVLRLPVPKIAVSRHLVDVLTDLGVSQDSITHVPNGLDLDLFRVRTDPAGRAPVIALLAHPSPVKGLDTAVDVLNRVRSAFPTVAAVAFGTQARAAELPDWVDYVRSPTPEVLVDDIYNRGSVFLCTSRHEGWGFPATEAMACGSVLVSTRNGGVDDFARDGESALLADVDDPAALADAVLRVLRDDALRARLREGGLAAVAALDWSESTDRLENALLTAAGLGTSPC</sequence>
<proteinExistence type="predicted"/>
<keyword evidence="1" id="KW-0808">Transferase</keyword>
<evidence type="ECO:0000256" key="1">
    <source>
        <dbReference type="ARBA" id="ARBA00022679"/>
    </source>
</evidence>
<comment type="caution">
    <text evidence="3">The sequence shown here is derived from an EMBL/GenBank/DDBJ whole genome shotgun (WGS) entry which is preliminary data.</text>
</comment>
<dbReference type="SUPFAM" id="SSF53756">
    <property type="entry name" value="UDP-Glycosyltransferase/glycogen phosphorylase"/>
    <property type="match status" value="1"/>
</dbReference>
<feature type="domain" description="Glycosyl transferase family 1" evidence="2">
    <location>
        <begin position="162"/>
        <end position="308"/>
    </location>
</feature>
<organism evidence="3 4">
    <name type="scientific">Actinokineospora xionganensis</name>
    <dbReference type="NCBI Taxonomy" id="2684470"/>
    <lineage>
        <taxon>Bacteria</taxon>
        <taxon>Bacillati</taxon>
        <taxon>Actinomycetota</taxon>
        <taxon>Actinomycetes</taxon>
        <taxon>Pseudonocardiales</taxon>
        <taxon>Pseudonocardiaceae</taxon>
        <taxon>Actinokineospora</taxon>
    </lineage>
</organism>
<dbReference type="EMBL" id="JABVED010000002">
    <property type="protein sequence ID" value="MBC6446598.1"/>
    <property type="molecule type" value="Genomic_DNA"/>
</dbReference>
<gene>
    <name evidence="3" type="ORF">GPZ80_05330</name>
</gene>
<keyword evidence="4" id="KW-1185">Reference proteome</keyword>
<protein>
    <submittedName>
        <fullName evidence="3">Glycosyltransferase family 4 protein</fullName>
    </submittedName>
</protein>
<dbReference type="PANTHER" id="PTHR46401:SF2">
    <property type="entry name" value="GLYCOSYLTRANSFERASE WBBK-RELATED"/>
    <property type="match status" value="1"/>
</dbReference>
<dbReference type="InterPro" id="IPR001296">
    <property type="entry name" value="Glyco_trans_1"/>
</dbReference>
<dbReference type="RefSeq" id="WP_187218626.1">
    <property type="nucleotide sequence ID" value="NZ_JABVED010000002.1"/>
</dbReference>
<dbReference type="Proteomes" id="UP000734823">
    <property type="component" value="Unassembled WGS sequence"/>
</dbReference>
<evidence type="ECO:0000313" key="4">
    <source>
        <dbReference type="Proteomes" id="UP000734823"/>
    </source>
</evidence>
<dbReference type="Pfam" id="PF00534">
    <property type="entry name" value="Glycos_transf_1"/>
    <property type="match status" value="1"/>
</dbReference>
<dbReference type="Gene3D" id="3.40.50.2000">
    <property type="entry name" value="Glycogen Phosphorylase B"/>
    <property type="match status" value="1"/>
</dbReference>
<dbReference type="Gene3D" id="3.40.50.11090">
    <property type="match status" value="1"/>
</dbReference>
<dbReference type="CDD" id="cd03801">
    <property type="entry name" value="GT4_PimA-like"/>
    <property type="match status" value="1"/>
</dbReference>
<accession>A0ABR7L296</accession>